<proteinExistence type="predicted"/>
<gene>
    <name evidence="2" type="ORF">ESCAB7627_0973</name>
</gene>
<comment type="caution">
    <text evidence="2">The sequence shown here is derived from an EMBL/GenBank/DDBJ whole genome shotgun (WGS) entry which is preliminary data.</text>
</comment>
<evidence type="ECO:0000256" key="1">
    <source>
        <dbReference type="SAM" id="Phobius"/>
    </source>
</evidence>
<accession>A0ABC9NUZ0</accession>
<dbReference type="Proteomes" id="UP000003042">
    <property type="component" value="Unassembled WGS sequence"/>
</dbReference>
<dbReference type="AlphaFoldDB" id="A0ABC9NUZ0"/>
<keyword evidence="1" id="KW-1133">Transmembrane helix</keyword>
<keyword evidence="1" id="KW-0472">Membrane</keyword>
<keyword evidence="1" id="KW-0812">Transmembrane</keyword>
<reference evidence="2 3" key="1">
    <citation type="submission" date="2008-02" db="EMBL/GenBank/DDBJ databases">
        <title>Annotation of Escherichia albertii TW07627.</title>
        <authorList>
            <person name="Sutton G."/>
            <person name="Whittam T.S."/>
            <person name="Sebastian Y."/>
        </authorList>
    </citation>
    <scope>NUCLEOTIDE SEQUENCE [LARGE SCALE GENOMIC DNA]</scope>
    <source>
        <strain evidence="2 3">TW07627</strain>
    </source>
</reference>
<feature type="transmembrane region" description="Helical" evidence="1">
    <location>
        <begin position="27"/>
        <end position="48"/>
    </location>
</feature>
<dbReference type="EMBL" id="ABKX01000001">
    <property type="protein sequence ID" value="EDS94201.1"/>
    <property type="molecule type" value="Genomic_DNA"/>
</dbReference>
<protein>
    <submittedName>
        <fullName evidence="2">Uncharacterized protein</fullName>
    </submittedName>
</protein>
<evidence type="ECO:0000313" key="3">
    <source>
        <dbReference type="Proteomes" id="UP000003042"/>
    </source>
</evidence>
<organism evidence="2 3">
    <name type="scientific">Escherichia albertii (strain TW07627)</name>
    <dbReference type="NCBI Taxonomy" id="502347"/>
    <lineage>
        <taxon>Bacteria</taxon>
        <taxon>Pseudomonadati</taxon>
        <taxon>Pseudomonadota</taxon>
        <taxon>Gammaproteobacteria</taxon>
        <taxon>Enterobacterales</taxon>
        <taxon>Enterobacteriaceae</taxon>
        <taxon>Escherichia</taxon>
    </lineage>
</organism>
<name>A0ABC9NUZ0_ESCAT</name>
<sequence>MYSISGLQNQTPIFLNFSPAILKIRGAYHVEVAVLKLISVLIVTIFSCQHRVRTQVKKYVINTGVRPEIA</sequence>
<evidence type="ECO:0000313" key="2">
    <source>
        <dbReference type="EMBL" id="EDS94201.1"/>
    </source>
</evidence>